<name>A0A4S8MKC6_DENBC</name>
<dbReference type="Proteomes" id="UP000297245">
    <property type="component" value="Unassembled WGS sequence"/>
</dbReference>
<accession>A0A4S8MKC6</accession>
<feature type="region of interest" description="Disordered" evidence="1">
    <location>
        <begin position="119"/>
        <end position="138"/>
    </location>
</feature>
<gene>
    <name evidence="2" type="ORF">K435DRAFT_651618</name>
</gene>
<proteinExistence type="predicted"/>
<evidence type="ECO:0000313" key="3">
    <source>
        <dbReference type="Proteomes" id="UP000297245"/>
    </source>
</evidence>
<dbReference type="EMBL" id="ML179068">
    <property type="protein sequence ID" value="THV03283.1"/>
    <property type="molecule type" value="Genomic_DNA"/>
</dbReference>
<keyword evidence="3" id="KW-1185">Reference proteome</keyword>
<evidence type="ECO:0000256" key="1">
    <source>
        <dbReference type="SAM" id="MobiDB-lite"/>
    </source>
</evidence>
<evidence type="ECO:0000313" key="2">
    <source>
        <dbReference type="EMBL" id="THV03283.1"/>
    </source>
</evidence>
<dbReference type="AlphaFoldDB" id="A0A4S8MKC6"/>
<feature type="compositionally biased region" description="Pro residues" evidence="1">
    <location>
        <begin position="129"/>
        <end position="138"/>
    </location>
</feature>
<protein>
    <submittedName>
        <fullName evidence="2">Uncharacterized protein</fullName>
    </submittedName>
</protein>
<organism evidence="2 3">
    <name type="scientific">Dendrothele bispora (strain CBS 962.96)</name>
    <dbReference type="NCBI Taxonomy" id="1314807"/>
    <lineage>
        <taxon>Eukaryota</taxon>
        <taxon>Fungi</taxon>
        <taxon>Dikarya</taxon>
        <taxon>Basidiomycota</taxon>
        <taxon>Agaricomycotina</taxon>
        <taxon>Agaricomycetes</taxon>
        <taxon>Agaricomycetidae</taxon>
        <taxon>Agaricales</taxon>
        <taxon>Agaricales incertae sedis</taxon>
        <taxon>Dendrothele</taxon>
    </lineage>
</organism>
<sequence length="138" mass="15432">MSSSAATRLRREEDVKRAGEIQSEAAIKGGLRMGAIGLGLEIILHHTWPSFRRQRLPFKAFLLSGFVMTGLVFGAENALLRHEAQRRQEENTLRRQARLELSQRGIIPTETEIAKWRALREVENSPESDPGPSPTSSA</sequence>
<reference evidence="2 3" key="1">
    <citation type="journal article" date="2019" name="Nat. Ecol. Evol.">
        <title>Megaphylogeny resolves global patterns of mushroom evolution.</title>
        <authorList>
            <person name="Varga T."/>
            <person name="Krizsan K."/>
            <person name="Foldi C."/>
            <person name="Dima B."/>
            <person name="Sanchez-Garcia M."/>
            <person name="Sanchez-Ramirez S."/>
            <person name="Szollosi G.J."/>
            <person name="Szarkandi J.G."/>
            <person name="Papp V."/>
            <person name="Albert L."/>
            <person name="Andreopoulos W."/>
            <person name="Angelini C."/>
            <person name="Antonin V."/>
            <person name="Barry K.W."/>
            <person name="Bougher N.L."/>
            <person name="Buchanan P."/>
            <person name="Buyck B."/>
            <person name="Bense V."/>
            <person name="Catcheside P."/>
            <person name="Chovatia M."/>
            <person name="Cooper J."/>
            <person name="Damon W."/>
            <person name="Desjardin D."/>
            <person name="Finy P."/>
            <person name="Geml J."/>
            <person name="Haridas S."/>
            <person name="Hughes K."/>
            <person name="Justo A."/>
            <person name="Karasinski D."/>
            <person name="Kautmanova I."/>
            <person name="Kiss B."/>
            <person name="Kocsube S."/>
            <person name="Kotiranta H."/>
            <person name="LaButti K.M."/>
            <person name="Lechner B.E."/>
            <person name="Liimatainen K."/>
            <person name="Lipzen A."/>
            <person name="Lukacs Z."/>
            <person name="Mihaltcheva S."/>
            <person name="Morgado L.N."/>
            <person name="Niskanen T."/>
            <person name="Noordeloos M.E."/>
            <person name="Ohm R.A."/>
            <person name="Ortiz-Santana B."/>
            <person name="Ovrebo C."/>
            <person name="Racz N."/>
            <person name="Riley R."/>
            <person name="Savchenko A."/>
            <person name="Shiryaev A."/>
            <person name="Soop K."/>
            <person name="Spirin V."/>
            <person name="Szebenyi C."/>
            <person name="Tomsovsky M."/>
            <person name="Tulloss R.E."/>
            <person name="Uehling J."/>
            <person name="Grigoriev I.V."/>
            <person name="Vagvolgyi C."/>
            <person name="Papp T."/>
            <person name="Martin F.M."/>
            <person name="Miettinen O."/>
            <person name="Hibbett D.S."/>
            <person name="Nagy L.G."/>
        </authorList>
    </citation>
    <scope>NUCLEOTIDE SEQUENCE [LARGE SCALE GENOMIC DNA]</scope>
    <source>
        <strain evidence="2 3">CBS 962.96</strain>
    </source>
</reference>
<dbReference type="OrthoDB" id="3356019at2759"/>